<dbReference type="Proteomes" id="UP000299102">
    <property type="component" value="Unassembled WGS sequence"/>
</dbReference>
<reference evidence="2 3" key="1">
    <citation type="journal article" date="2019" name="Commun. Biol.">
        <title>The bagworm genome reveals a unique fibroin gene that provides high tensile strength.</title>
        <authorList>
            <person name="Kono N."/>
            <person name="Nakamura H."/>
            <person name="Ohtoshi R."/>
            <person name="Tomita M."/>
            <person name="Numata K."/>
            <person name="Arakawa K."/>
        </authorList>
    </citation>
    <scope>NUCLEOTIDE SEQUENCE [LARGE SCALE GENOMIC DNA]</scope>
</reference>
<name>A0A4C1XEM9_EUMVA</name>
<evidence type="ECO:0000313" key="3">
    <source>
        <dbReference type="Proteomes" id="UP000299102"/>
    </source>
</evidence>
<dbReference type="InterPro" id="IPR018247">
    <property type="entry name" value="EF_Hand_1_Ca_BS"/>
</dbReference>
<dbReference type="EMBL" id="BGZK01000793">
    <property type="protein sequence ID" value="GBP60697.1"/>
    <property type="molecule type" value="Genomic_DNA"/>
</dbReference>
<sequence>MFLSRVTSPEVVRRPAGGRNKTGAGGVSRPSKRNIKSVWAEFPAACAAHLLPRRDRLRRADCLLISGRQTFVSTWVNRFSEDLGCLDLEEEQPLAQLSNVQSDKLTLFFTEVLDMDRDDVICDQDFDHFFEKLAHFADWSANSSEFHILLEVKREFIEHFLGPLPSKITTMVRNGPGTFLSKVNVLNY</sequence>
<proteinExistence type="predicted"/>
<keyword evidence="3" id="KW-1185">Reference proteome</keyword>
<dbReference type="PROSITE" id="PS00018">
    <property type="entry name" value="EF_HAND_1"/>
    <property type="match status" value="1"/>
</dbReference>
<organism evidence="2 3">
    <name type="scientific">Eumeta variegata</name>
    <name type="common">Bagworm moth</name>
    <name type="synonym">Eumeta japonica</name>
    <dbReference type="NCBI Taxonomy" id="151549"/>
    <lineage>
        <taxon>Eukaryota</taxon>
        <taxon>Metazoa</taxon>
        <taxon>Ecdysozoa</taxon>
        <taxon>Arthropoda</taxon>
        <taxon>Hexapoda</taxon>
        <taxon>Insecta</taxon>
        <taxon>Pterygota</taxon>
        <taxon>Neoptera</taxon>
        <taxon>Endopterygota</taxon>
        <taxon>Lepidoptera</taxon>
        <taxon>Glossata</taxon>
        <taxon>Ditrysia</taxon>
        <taxon>Tineoidea</taxon>
        <taxon>Psychidae</taxon>
        <taxon>Oiketicinae</taxon>
        <taxon>Eumeta</taxon>
    </lineage>
</organism>
<feature type="region of interest" description="Disordered" evidence="1">
    <location>
        <begin position="1"/>
        <end position="31"/>
    </location>
</feature>
<accession>A0A4C1XEM9</accession>
<dbReference type="Gene3D" id="1.10.238.10">
    <property type="entry name" value="EF-hand"/>
    <property type="match status" value="1"/>
</dbReference>
<evidence type="ECO:0000256" key="1">
    <source>
        <dbReference type="SAM" id="MobiDB-lite"/>
    </source>
</evidence>
<evidence type="ECO:0000313" key="2">
    <source>
        <dbReference type="EMBL" id="GBP60697.1"/>
    </source>
</evidence>
<protein>
    <recommendedName>
        <fullName evidence="4">EF-hand domain-containing protein</fullName>
    </recommendedName>
</protein>
<dbReference type="OrthoDB" id="6041230at2759"/>
<dbReference type="AlphaFoldDB" id="A0A4C1XEM9"/>
<gene>
    <name evidence="2" type="ORF">EVAR_55767_1</name>
</gene>
<dbReference type="STRING" id="151549.A0A4C1XEM9"/>
<evidence type="ECO:0008006" key="4">
    <source>
        <dbReference type="Google" id="ProtNLM"/>
    </source>
</evidence>
<comment type="caution">
    <text evidence="2">The sequence shown here is derived from an EMBL/GenBank/DDBJ whole genome shotgun (WGS) entry which is preliminary data.</text>
</comment>